<protein>
    <recommendedName>
        <fullName evidence="2">ribonuclease H</fullName>
        <ecNumber evidence="2">3.1.26.4</ecNumber>
    </recommendedName>
</protein>
<dbReference type="InterPro" id="IPR001584">
    <property type="entry name" value="Integrase_cat-core"/>
</dbReference>
<gene>
    <name evidence="11" type="ORF">M9458_037164</name>
</gene>
<dbReference type="Proteomes" id="UP001529510">
    <property type="component" value="Unassembled WGS sequence"/>
</dbReference>
<dbReference type="InterPro" id="IPR005162">
    <property type="entry name" value="Retrotrans_gag_dom"/>
</dbReference>
<evidence type="ECO:0000313" key="12">
    <source>
        <dbReference type="Proteomes" id="UP001529510"/>
    </source>
</evidence>
<dbReference type="InterPro" id="IPR041577">
    <property type="entry name" value="RT_RNaseH_2"/>
</dbReference>
<dbReference type="CDD" id="cd09274">
    <property type="entry name" value="RNase_HI_RT_Ty3"/>
    <property type="match status" value="1"/>
</dbReference>
<evidence type="ECO:0000256" key="6">
    <source>
        <dbReference type="ARBA" id="ARBA00022759"/>
    </source>
</evidence>
<dbReference type="EC" id="3.1.26.4" evidence="2"/>
<dbReference type="AlphaFoldDB" id="A0ABD0P5A5"/>
<dbReference type="InterPro" id="IPR036397">
    <property type="entry name" value="RNaseH_sf"/>
</dbReference>
<dbReference type="InterPro" id="IPR043128">
    <property type="entry name" value="Rev_trsase/Diguanyl_cyclase"/>
</dbReference>
<evidence type="ECO:0000256" key="3">
    <source>
        <dbReference type="ARBA" id="ARBA00022679"/>
    </source>
</evidence>
<dbReference type="Gene3D" id="3.10.10.10">
    <property type="entry name" value="HIV Type 1 Reverse Transcriptase, subunit A, domain 1"/>
    <property type="match status" value="1"/>
</dbReference>
<dbReference type="PANTHER" id="PTHR37984">
    <property type="entry name" value="PROTEIN CBG26694"/>
    <property type="match status" value="1"/>
</dbReference>
<dbReference type="SUPFAM" id="SSF53098">
    <property type="entry name" value="Ribonuclease H-like"/>
    <property type="match status" value="1"/>
</dbReference>
<dbReference type="Gene3D" id="2.40.70.10">
    <property type="entry name" value="Acid Proteases"/>
    <property type="match status" value="1"/>
</dbReference>
<dbReference type="InterPro" id="IPR012337">
    <property type="entry name" value="RNaseH-like_sf"/>
</dbReference>
<dbReference type="Pfam" id="PF00078">
    <property type="entry name" value="RVT_1"/>
    <property type="match status" value="1"/>
</dbReference>
<keyword evidence="4" id="KW-0548">Nucleotidyltransferase</keyword>
<evidence type="ECO:0000256" key="4">
    <source>
        <dbReference type="ARBA" id="ARBA00022695"/>
    </source>
</evidence>
<dbReference type="CDD" id="cd00303">
    <property type="entry name" value="retropepsin_like"/>
    <property type="match status" value="1"/>
</dbReference>
<dbReference type="InterPro" id="IPR021109">
    <property type="entry name" value="Peptidase_aspartic_dom_sf"/>
</dbReference>
<keyword evidence="5" id="KW-0540">Nuclease</keyword>
<dbReference type="SUPFAM" id="SSF56672">
    <property type="entry name" value="DNA/RNA polymerases"/>
    <property type="match status" value="1"/>
</dbReference>
<proteinExistence type="inferred from homology"/>
<feature type="non-terminal residue" evidence="11">
    <location>
        <position position="1023"/>
    </location>
</feature>
<accession>A0ABD0P5A5</accession>
<keyword evidence="6" id="KW-0378">Hydrolase</keyword>
<feature type="region of interest" description="Disordered" evidence="8">
    <location>
        <begin position="53"/>
        <end position="80"/>
    </location>
</feature>
<dbReference type="PANTHER" id="PTHR37984:SF5">
    <property type="entry name" value="PROTEIN NYNRIN-LIKE"/>
    <property type="match status" value="1"/>
</dbReference>
<organism evidence="11 12">
    <name type="scientific">Cirrhinus mrigala</name>
    <name type="common">Mrigala</name>
    <dbReference type="NCBI Taxonomy" id="683832"/>
    <lineage>
        <taxon>Eukaryota</taxon>
        <taxon>Metazoa</taxon>
        <taxon>Chordata</taxon>
        <taxon>Craniata</taxon>
        <taxon>Vertebrata</taxon>
        <taxon>Euteleostomi</taxon>
        <taxon>Actinopterygii</taxon>
        <taxon>Neopterygii</taxon>
        <taxon>Teleostei</taxon>
        <taxon>Ostariophysi</taxon>
        <taxon>Cypriniformes</taxon>
        <taxon>Cyprinidae</taxon>
        <taxon>Labeoninae</taxon>
        <taxon>Labeonini</taxon>
        <taxon>Cirrhinus</taxon>
    </lineage>
</organism>
<dbReference type="InterPro" id="IPR050951">
    <property type="entry name" value="Retrovirus_Pol_polyprotein"/>
</dbReference>
<keyword evidence="6" id="KW-0255">Endonuclease</keyword>
<dbReference type="EMBL" id="JAMKFB020000018">
    <property type="protein sequence ID" value="KAL0168942.1"/>
    <property type="molecule type" value="Genomic_DNA"/>
</dbReference>
<dbReference type="InterPro" id="IPR000477">
    <property type="entry name" value="RT_dom"/>
</dbReference>
<dbReference type="FunFam" id="3.10.20.370:FF:000003">
    <property type="entry name" value="Transposon Tf2-6 polyprotein"/>
    <property type="match status" value="1"/>
</dbReference>
<keyword evidence="7" id="KW-0511">Multifunctional enzyme</keyword>
<dbReference type="InterPro" id="IPR043502">
    <property type="entry name" value="DNA/RNA_pol_sf"/>
</dbReference>
<evidence type="ECO:0000256" key="8">
    <source>
        <dbReference type="SAM" id="MobiDB-lite"/>
    </source>
</evidence>
<dbReference type="GO" id="GO:0016779">
    <property type="term" value="F:nucleotidyltransferase activity"/>
    <property type="evidence" value="ECO:0007669"/>
    <property type="project" value="UniProtKB-KW"/>
</dbReference>
<keyword evidence="12" id="KW-1185">Reference proteome</keyword>
<evidence type="ECO:0000259" key="10">
    <source>
        <dbReference type="PROSITE" id="PS50994"/>
    </source>
</evidence>
<dbReference type="Gene3D" id="3.10.20.370">
    <property type="match status" value="1"/>
</dbReference>
<comment type="caution">
    <text evidence="11">The sequence shown here is derived from an EMBL/GenBank/DDBJ whole genome shotgun (WGS) entry which is preliminary data.</text>
</comment>
<dbReference type="PROSITE" id="PS50878">
    <property type="entry name" value="RT_POL"/>
    <property type="match status" value="1"/>
</dbReference>
<dbReference type="SUPFAM" id="SSF50630">
    <property type="entry name" value="Acid proteases"/>
    <property type="match status" value="1"/>
</dbReference>
<dbReference type="Pfam" id="PF03732">
    <property type="entry name" value="Retrotrans_gag"/>
    <property type="match status" value="1"/>
</dbReference>
<evidence type="ECO:0000259" key="9">
    <source>
        <dbReference type="PROSITE" id="PS50878"/>
    </source>
</evidence>
<feature type="region of interest" description="Disordered" evidence="8">
    <location>
        <begin position="249"/>
        <end position="270"/>
    </location>
</feature>
<evidence type="ECO:0000256" key="7">
    <source>
        <dbReference type="ARBA" id="ARBA00023268"/>
    </source>
</evidence>
<evidence type="ECO:0000256" key="1">
    <source>
        <dbReference type="ARBA" id="ARBA00010879"/>
    </source>
</evidence>
<keyword evidence="3" id="KW-0808">Transferase</keyword>
<dbReference type="PROSITE" id="PS50994">
    <property type="entry name" value="INTEGRASE"/>
    <property type="match status" value="1"/>
</dbReference>
<dbReference type="GO" id="GO:0004523">
    <property type="term" value="F:RNA-DNA hybrid ribonuclease activity"/>
    <property type="evidence" value="ECO:0007669"/>
    <property type="project" value="UniProtKB-EC"/>
</dbReference>
<comment type="similarity">
    <text evidence="1">Belongs to the beta type-B retroviral polymerase family. HERV class-II K(HML-2) pol subfamily.</text>
</comment>
<dbReference type="FunFam" id="3.30.70.270:FF:000020">
    <property type="entry name" value="Transposon Tf2-6 polyprotein-like Protein"/>
    <property type="match status" value="1"/>
</dbReference>
<evidence type="ECO:0000256" key="2">
    <source>
        <dbReference type="ARBA" id="ARBA00012180"/>
    </source>
</evidence>
<feature type="compositionally biased region" description="Polar residues" evidence="8">
    <location>
        <begin position="54"/>
        <end position="68"/>
    </location>
</feature>
<dbReference type="CDD" id="cd01647">
    <property type="entry name" value="RT_LTR"/>
    <property type="match status" value="1"/>
</dbReference>
<sequence>MDPAGEEFVHSAIAHQGALLGHQASQLSSTAQEVETLTVQMAELSGRFRELQDVMSSPTSGVPLSLTQREPEPHANNPPLYDGDPNSCRAFLSQCSLVFALQPRRYATERLKVAYVITLLTGKAREWGTAVWDAGASFCTDFEEFRAEMTKLFDRSVKGDEAASKLARLRQGGRSVTEYAILFKTLAASCDWNEGALRAMFREGLNFDIQDEIATHDLPQDLEGFINLATRVESRLRLRQRRLAPRSSWRLEETLPSKSHPPPQSPLAEPEPMQLGRIRLSAQEKQQRLSRTQFPATITYQDSVHSCKALIDSGAEASFLDRSTAMSWGIPAIPLSSPVTVWGLSGQPVATITHATPCVSLVVSGNHRESVVLFLLESPHACLVLGHPWLVQHSPHVDWSRNQILSWSQSCLACCLGAASPSVSVSPVLQVEAADLTGVPGEYCDLGLVFSKSRATSLPSHRPFDCTIDLLPGTSPPRGRLFSLSGPEREAMDKYIQESLKAGLIRHSSSPAGAGFFFVKKKDGSLRPCIDYRGLNDITVKNRYPLPLMSSAFELLQGAKVFTKLDLRNAYHLIRIREGDEWKTAFNTPTGHYEYLVLPFGLTNAPAVFQGMVNSVLGDMINQFVFVYLDDILIFSPSLQVHTQHVRQVLQRLLENQLYVKADKCEFHAKSVSFLGFVVSAGEIKPDLAKVKAVAEKALQRFLGFANFYRRFIRNFGQVAAPLTALTSTKAQEAFDNLKSRFISAPVLSIPDPKRQFIVEVDASDVGVGAVLSQRSPKDGRVHPCAFFSHRLNPAERNYDIGNRELLVVKLALGEWRHWLEGSAQPFLVWTDHKNLEYIRSAKRLSSRQPRWALFFDRFDFTLSYRPGSKNAKPDALSRQFERPGEESPADAILSEGVVLGALFWDAGRGVEVPDGRCALNLGLPAIQESGGRWLPSASDFGGPPSARTTRFPIPLPIPSRPWSHIALDFVSGLPPSRGFTVILTVVDRFSKAVHFVPLPKLPSAKETAQLVIDHVFRIHGLP</sequence>
<feature type="domain" description="Reverse transcriptase" evidence="9">
    <location>
        <begin position="500"/>
        <end position="679"/>
    </location>
</feature>
<dbReference type="Pfam" id="PF17919">
    <property type="entry name" value="RT_RNaseH_2"/>
    <property type="match status" value="1"/>
</dbReference>
<feature type="domain" description="Integrase catalytic" evidence="10">
    <location>
        <begin position="958"/>
        <end position="1023"/>
    </location>
</feature>
<dbReference type="GO" id="GO:0006259">
    <property type="term" value="P:DNA metabolic process"/>
    <property type="evidence" value="ECO:0007669"/>
    <property type="project" value="UniProtKB-ARBA"/>
</dbReference>
<name>A0ABD0P5A5_CIRMR</name>
<dbReference type="Gene3D" id="3.30.420.10">
    <property type="entry name" value="Ribonuclease H-like superfamily/Ribonuclease H"/>
    <property type="match status" value="1"/>
</dbReference>
<reference evidence="11 12" key="1">
    <citation type="submission" date="2024-05" db="EMBL/GenBank/DDBJ databases">
        <title>Genome sequencing and assembly of Indian major carp, Cirrhinus mrigala (Hamilton, 1822).</title>
        <authorList>
            <person name="Mohindra V."/>
            <person name="Chowdhury L.M."/>
            <person name="Lal K."/>
            <person name="Jena J.K."/>
        </authorList>
    </citation>
    <scope>NUCLEOTIDE SEQUENCE [LARGE SCALE GENOMIC DNA]</scope>
    <source>
        <strain evidence="11">CM1030</strain>
        <tissue evidence="11">Blood</tissue>
    </source>
</reference>
<evidence type="ECO:0000256" key="5">
    <source>
        <dbReference type="ARBA" id="ARBA00022722"/>
    </source>
</evidence>
<evidence type="ECO:0000313" key="11">
    <source>
        <dbReference type="EMBL" id="KAL0168942.1"/>
    </source>
</evidence>
<dbReference type="Gene3D" id="3.30.70.270">
    <property type="match status" value="2"/>
</dbReference>